<feature type="compositionally biased region" description="Polar residues" evidence="8">
    <location>
        <begin position="1980"/>
        <end position="1993"/>
    </location>
</feature>
<feature type="region of interest" description="Disordered" evidence="8">
    <location>
        <begin position="679"/>
        <end position="727"/>
    </location>
</feature>
<reference evidence="10" key="1">
    <citation type="journal article" date="2021" name="Genome Biol. Evol.">
        <title>A High-Quality Reference Genome for a Parasitic Bivalve with Doubly Uniparental Inheritance (Bivalvia: Unionida).</title>
        <authorList>
            <person name="Smith C.H."/>
        </authorList>
    </citation>
    <scope>NUCLEOTIDE SEQUENCE</scope>
    <source>
        <strain evidence="10">CHS0354</strain>
    </source>
</reference>
<reference evidence="10" key="2">
    <citation type="journal article" date="2021" name="Genome Biol. Evol.">
        <title>Developing a high-quality reference genome for a parasitic bivalve with doubly uniparental inheritance (Bivalvia: Unionida).</title>
        <authorList>
            <person name="Smith C.H."/>
        </authorList>
    </citation>
    <scope>NUCLEOTIDE SEQUENCE</scope>
    <source>
        <strain evidence="10">CHS0354</strain>
        <tissue evidence="10">Mantle</tissue>
    </source>
</reference>
<sequence>MAAYASQEQRPLKKPRLAPPDLYPQDAKQKEDELTSTSVKLGFSNIPHFNDEYGSAKNTNISQEKFGTFFSTVISKKMELNTLQDSSKKKQPLMKDNFWPVTTQRRSQMEAWFKDLAGNKPLSVLSRRVPSFNKKEEIFTTLCEFNVPILKAAWFTKMTAAHNTAMQENKTKKRQTVDQSVDWTIALTKFMREQLQKVQDHYHGSTSGPATSFLTATQPPSQVDLDLALKQWHYCSRLARHMYDEGLLDRHEFLSWFIETMEKMKQTDDTVLKLLLSQVLQYMDEITMTAQLSRRLGHFSGKKLSQLVNESGCGSPRTQSPMLNNTANGAINNSGNNQLLPQNPLAAVFTEYNNCPQHRGIVLSLSAILQIITLMCPSALIWNNLGEGKSSSPYCGSPLDLLPCAPSSLPMPPNPQNQQIRAQIRVLEHQIILRSRAAELRWSSDKCQQSTTGFTISKVLDVLDTLDRHNFNKVEVNNCLESLYNKIFSINQNKEGNEPLVSDEPIINLLIDWAVSTQRHGAHRAVVVAKLLEKRQHDLRQEKYMESDMMDDKESLGSDAMVPPTVPTFQNLLMHYLDTKAPVLDENSSDENRQAFANLVHLFSELICLDVFSHDAYMCTLISRGELTSSPSVATLSADSVDLSSIKSQVESIKHEHQDDIKVDMDLHTMDLQSLFGPVKDENRFSPECPPSVKSVKSEKEQPVPSVGKSDPVPPPLPPPVQEPKGPSRHMLYATHFPIPQDENSSHECNQRMIVLFGVGKDRDTTRHVSRKVAKEILKLYSKKNCIDISSGDLGKTKKKKEKEGEIPVLASTSSNFESIFAKFQKLSYYDQHAVAYQCATSVIEQINSFTSGNSSYLPLVENIAYMFDLMEYSLNIRNLLEFSIKLLTEMQKVEASLMELNSSLSGNYTTNLCLYIVGIFRKYHSYLIVSEDMTTQAFEGLIGVVKHVCNPADCTSAERCILAYLYDVYNPCCYLRAKFYEMFYNVTDAYSKIRLTLYAEITPAASNLLWDPHFMREVINNVKTQPDNHLIKQLNEVPASRYSFVCNAMLELCISQGVEKLNDISILCAELTARCNSLSAEWLGVLKALCCSSNHSCGFIDVLTQIDVSDLSIHDSLAVFVSILIARHCFSLQDFIQHVALPSLMAPAAFAEHGDQDAEPGARLTCHLLLCLFKIPRSVHSLHQTTGHKGVGNIRASCDRHLLAAAHDNIDTGAFLAVLKANLVLGDSCNDKAKSKGSTGKKDENQRDIISSLLNSLDDELGIDMMLGSGKGGMENAGLGEFSKHSLKEMCGQDWVREKFLQDPESLLTSEGLLDSMLTPEQAELLVEMICYPSGVPNQIDCTEPENSEIIERILGTLDQWTLRVSLLELNLMFKLAATTAETNSILDNIAEETIQLFYQQSENIKNQDSSLGEGMSTQTRSDADKDNSVWMVAPLISKLPSTVQGRVLKLAGQVLESSNNLVASKSKQDKERNQRSKSLLSHQPFLSLILTCLKGQDEQREGLLLSLLNQLEKCIANFKEMLEKYPDEGKIRSNIHETLQLRLFLVGGMFDTIQRNTSSTMEWGQLLVQLISSGVVNLQSNYELFTTVLDMLNALLLGTLVPDLSEKGDDNKKTHSNLVKKLRKELGDKYFEATDKIRQLFPLPKRFYEIITVEPHGSLVDTKGNKIAGFDSIGRKQGLQVGKKEKISPWEVIEGVKNPPPLSWTYFGAIRLEKKPLKYEEQHRLLLHHTHCLHQPLCHFLEAPPLPPEDLEPAPEKAAEEKPREQTDTPPVETGKKQKPPRRRRQSRATGSTYTQPAPIRQFSGYQDPMYQQTPPNWYGPPNLASQQQIPQYAFPQPTIPPGGGGPRFGTPQYSSKQAIQSMLRSRQPMTGSGYMPANQQALHNMQLMQKQRQQFVRHRLQQFHQNQQQNRLAESQAMYGNTMPQGNPQTPGMHPMSQQATPMQQFNQGYGNMPAQQNSAMMDTMNSGMMPQKFTPPYTSQNPGMMQQTMSQQPGYISQPSQQSQPQYNPSTRMPPSMATSGMQNPASTMSGMGGYNQMGSSGPTQPQGGAGYMQHIPTPQQQQQQHRFQQFRQHQMMAAMQPNALQPNQQQMQTQQKTTAALVAQLQRQMGVPTHPGAPSQTQAPAPQYSYQRTPPQY</sequence>
<evidence type="ECO:0000256" key="2">
    <source>
        <dbReference type="ARBA" id="ARBA00010289"/>
    </source>
</evidence>
<dbReference type="InterPro" id="IPR021990">
    <property type="entry name" value="Mediator_Med12_LCEWAV"/>
</dbReference>
<proteinExistence type="inferred from homology"/>
<dbReference type="GO" id="GO:0016592">
    <property type="term" value="C:mediator complex"/>
    <property type="evidence" value="ECO:0007669"/>
    <property type="project" value="InterPro"/>
</dbReference>
<feature type="compositionally biased region" description="Low complexity" evidence="8">
    <location>
        <begin position="2089"/>
        <end position="2106"/>
    </location>
</feature>
<evidence type="ECO:0000259" key="9">
    <source>
        <dbReference type="SMART" id="SM01281"/>
    </source>
</evidence>
<evidence type="ECO:0000256" key="1">
    <source>
        <dbReference type="ARBA" id="ARBA00004123"/>
    </source>
</evidence>
<protein>
    <recommendedName>
        <fullName evidence="9">Mediator complex subunit Med12 domain-containing protein</fullName>
    </recommendedName>
</protein>
<evidence type="ECO:0000313" key="10">
    <source>
        <dbReference type="EMBL" id="KAK3576843.1"/>
    </source>
</evidence>
<reference evidence="10" key="3">
    <citation type="submission" date="2023-05" db="EMBL/GenBank/DDBJ databases">
        <authorList>
            <person name="Smith C.H."/>
        </authorList>
    </citation>
    <scope>NUCLEOTIDE SEQUENCE</scope>
    <source>
        <strain evidence="10">CHS0354</strain>
        <tissue evidence="10">Mantle</tissue>
    </source>
</reference>
<organism evidence="10 11">
    <name type="scientific">Potamilus streckersoni</name>
    <dbReference type="NCBI Taxonomy" id="2493646"/>
    <lineage>
        <taxon>Eukaryota</taxon>
        <taxon>Metazoa</taxon>
        <taxon>Spiralia</taxon>
        <taxon>Lophotrochozoa</taxon>
        <taxon>Mollusca</taxon>
        <taxon>Bivalvia</taxon>
        <taxon>Autobranchia</taxon>
        <taxon>Heteroconchia</taxon>
        <taxon>Palaeoheterodonta</taxon>
        <taxon>Unionida</taxon>
        <taxon>Unionoidea</taxon>
        <taxon>Unionidae</taxon>
        <taxon>Ambleminae</taxon>
        <taxon>Lampsilini</taxon>
        <taxon>Potamilus</taxon>
    </lineage>
</organism>
<dbReference type="Proteomes" id="UP001195483">
    <property type="component" value="Unassembled WGS sequence"/>
</dbReference>
<feature type="compositionally biased region" description="Pro residues" evidence="8">
    <location>
        <begin position="712"/>
        <end position="722"/>
    </location>
</feature>
<feature type="region of interest" description="Disordered" evidence="8">
    <location>
        <begin position="1922"/>
        <end position="1942"/>
    </location>
</feature>
<evidence type="ECO:0000256" key="7">
    <source>
        <dbReference type="ARBA" id="ARBA00023242"/>
    </source>
</evidence>
<evidence type="ECO:0000256" key="6">
    <source>
        <dbReference type="ARBA" id="ARBA00023163"/>
    </source>
</evidence>
<keyword evidence="7" id="KW-0539">Nucleus</keyword>
<evidence type="ECO:0000256" key="5">
    <source>
        <dbReference type="ARBA" id="ARBA00023159"/>
    </source>
</evidence>
<dbReference type="Pfam" id="PF12145">
    <property type="entry name" value="Med12-LCEWAV"/>
    <property type="match status" value="1"/>
</dbReference>
<feature type="compositionally biased region" description="Polar residues" evidence="8">
    <location>
        <begin position="2123"/>
        <end position="2142"/>
    </location>
</feature>
<feature type="region of interest" description="Disordered" evidence="8">
    <location>
        <begin position="1746"/>
        <end position="1862"/>
    </location>
</feature>
<dbReference type="GO" id="GO:0045944">
    <property type="term" value="P:positive regulation of transcription by RNA polymerase II"/>
    <property type="evidence" value="ECO:0007669"/>
    <property type="project" value="TreeGrafter"/>
</dbReference>
<evidence type="ECO:0000256" key="8">
    <source>
        <dbReference type="SAM" id="MobiDB-lite"/>
    </source>
</evidence>
<feature type="compositionally biased region" description="Basic and acidic residues" evidence="8">
    <location>
        <begin position="1756"/>
        <end position="1769"/>
    </location>
</feature>
<feature type="compositionally biased region" description="Basic residues" evidence="8">
    <location>
        <begin position="1779"/>
        <end position="1789"/>
    </location>
</feature>
<keyword evidence="3" id="KW-0678">Repressor</keyword>
<feature type="compositionally biased region" description="Polar residues" evidence="8">
    <location>
        <begin position="2041"/>
        <end position="2051"/>
    </location>
</feature>
<comment type="subcellular location">
    <subcellularLocation>
        <location evidence="1">Nucleus</location>
    </subcellularLocation>
</comment>
<keyword evidence="11" id="KW-1185">Reference proteome</keyword>
<feature type="region of interest" description="Disordered" evidence="8">
    <location>
        <begin position="1"/>
        <end position="34"/>
    </location>
</feature>
<accession>A0AAE0RNX7</accession>
<feature type="region of interest" description="Disordered" evidence="8">
    <location>
        <begin position="1979"/>
        <end position="2071"/>
    </location>
</feature>
<keyword evidence="6" id="KW-0804">Transcription</keyword>
<evidence type="ECO:0000313" key="11">
    <source>
        <dbReference type="Proteomes" id="UP001195483"/>
    </source>
</evidence>
<dbReference type="PANTHER" id="PTHR46007:SF11">
    <property type="entry name" value="MEDIATOR OF RNA POLYMERASE II TRANSCRIPTION SUBUNIT 12"/>
    <property type="match status" value="1"/>
</dbReference>
<dbReference type="PANTHER" id="PTHR46007">
    <property type="entry name" value="MEDIATOR OF RNA POLYMERASE II TRANSCRIPTION SUBUNIT 12"/>
    <property type="match status" value="1"/>
</dbReference>
<dbReference type="EMBL" id="JAEAOA010000213">
    <property type="protein sequence ID" value="KAK3576843.1"/>
    <property type="molecule type" value="Genomic_DNA"/>
</dbReference>
<dbReference type="InterPro" id="IPR051647">
    <property type="entry name" value="Mediator_comp_sub12"/>
</dbReference>
<keyword evidence="4" id="KW-0805">Transcription regulation</keyword>
<comment type="caution">
    <text evidence="10">The sequence shown here is derived from an EMBL/GenBank/DDBJ whole genome shotgun (WGS) entry which is preliminary data.</text>
</comment>
<feature type="compositionally biased region" description="Polar residues" evidence="8">
    <location>
        <begin position="2015"/>
        <end position="2034"/>
    </location>
</feature>
<dbReference type="SMART" id="SM01281">
    <property type="entry name" value="Med12"/>
    <property type="match status" value="1"/>
</dbReference>
<evidence type="ECO:0000256" key="4">
    <source>
        <dbReference type="ARBA" id="ARBA00023015"/>
    </source>
</evidence>
<evidence type="ECO:0000256" key="3">
    <source>
        <dbReference type="ARBA" id="ARBA00022491"/>
    </source>
</evidence>
<feature type="domain" description="Mediator complex subunit Med12" evidence="9">
    <location>
        <begin position="97"/>
        <end position="157"/>
    </location>
</feature>
<dbReference type="InterPro" id="IPR019035">
    <property type="entry name" value="Mediator_Med12"/>
</dbReference>
<dbReference type="Pfam" id="PF09497">
    <property type="entry name" value="Med12"/>
    <property type="match status" value="1"/>
</dbReference>
<comment type="similarity">
    <text evidence="2">Belongs to the Mediator complex subunit 12 family.</text>
</comment>
<gene>
    <name evidence="10" type="ORF">CHS0354_002637</name>
</gene>
<keyword evidence="5" id="KW-0010">Activator</keyword>
<feature type="compositionally biased region" description="Low complexity" evidence="8">
    <location>
        <begin position="1994"/>
        <end position="2014"/>
    </location>
</feature>
<feature type="region of interest" description="Disordered" evidence="8">
    <location>
        <begin position="2089"/>
        <end position="2142"/>
    </location>
</feature>
<dbReference type="GO" id="GO:0003713">
    <property type="term" value="F:transcription coactivator activity"/>
    <property type="evidence" value="ECO:0007669"/>
    <property type="project" value="TreeGrafter"/>
</dbReference>
<name>A0AAE0RNX7_9BIVA</name>